<name>A0A256KZK6_HALEZ</name>
<accession>A0A256KZK6</accession>
<dbReference type="GO" id="GO:0005886">
    <property type="term" value="C:plasma membrane"/>
    <property type="evidence" value="ECO:0007669"/>
    <property type="project" value="UniProtKB-SubCell"/>
</dbReference>
<dbReference type="KEGG" id="hezz:EO776_14035"/>
<feature type="transmembrane region" description="Helical" evidence="7">
    <location>
        <begin position="172"/>
        <end position="192"/>
    </location>
</feature>
<evidence type="ECO:0000313" key="9">
    <source>
        <dbReference type="EMBL" id="MDB2293274.1"/>
    </source>
</evidence>
<comment type="similarity">
    <text evidence="7">Belongs to the binding-protein-dependent transport system permease family.</text>
</comment>
<keyword evidence="3" id="KW-1003">Cell membrane</keyword>
<sequence length="307" mass="34512">MSTNTITQSIRESYLTTSRAFSRLFGSQEISSSRLERVAFYTSIVLVLFIALFPFYIMLKTSVTPDANIYSQEPQLVPNEMTLEHYRVLFSPETFPFITYFRNSLLVSTVTAGLSVVVATLGGYSFARLEYRGRGLTSRLVLVVYMFSGILLVVPLFQVMTWLGLVDTLPSLLITYLVQTLPLSLYMLGNYFRSVPEEIEEAALMDGYSRLEVIYRITIPLSAPAIVAVFIYAFMIAWNEYLFASVLLRSQGLFTLPIGLEALNQAFENVWGQLMAASILTSIPVVVLFLYLEKYLVEGLTFGAVEG</sequence>
<evidence type="ECO:0000259" key="8">
    <source>
        <dbReference type="PROSITE" id="PS50928"/>
    </source>
</evidence>
<evidence type="ECO:0000256" key="5">
    <source>
        <dbReference type="ARBA" id="ARBA00022989"/>
    </source>
</evidence>
<dbReference type="PROSITE" id="PS50928">
    <property type="entry name" value="ABC_TM1"/>
    <property type="match status" value="1"/>
</dbReference>
<dbReference type="GeneID" id="301360955"/>
<evidence type="ECO:0000313" key="11">
    <source>
        <dbReference type="EMBL" id="QAY21052.1"/>
    </source>
</evidence>
<dbReference type="EMBL" id="JAQLUK010000015">
    <property type="protein sequence ID" value="MDB2293274.1"/>
    <property type="molecule type" value="Genomic_DNA"/>
</dbReference>
<organism evidence="10 12">
    <name type="scientific">Halorubrum ezzemoulense</name>
    <name type="common">Halorubrum chaoviator</name>
    <dbReference type="NCBI Taxonomy" id="337243"/>
    <lineage>
        <taxon>Archaea</taxon>
        <taxon>Methanobacteriati</taxon>
        <taxon>Methanobacteriota</taxon>
        <taxon>Stenosarchaea group</taxon>
        <taxon>Halobacteria</taxon>
        <taxon>Halobacteriales</taxon>
        <taxon>Haloferacaceae</taxon>
        <taxon>Halorubrum</taxon>
    </lineage>
</organism>
<dbReference type="SUPFAM" id="SSF161098">
    <property type="entry name" value="MetI-like"/>
    <property type="match status" value="1"/>
</dbReference>
<keyword evidence="6 7" id="KW-0472">Membrane</keyword>
<dbReference type="InterPro" id="IPR000515">
    <property type="entry name" value="MetI-like"/>
</dbReference>
<evidence type="ECO:0000313" key="13">
    <source>
        <dbReference type="Proteomes" id="UP000293073"/>
    </source>
</evidence>
<dbReference type="EMBL" id="CP034940">
    <property type="protein sequence ID" value="QAY21052.1"/>
    <property type="molecule type" value="Genomic_DNA"/>
</dbReference>
<dbReference type="Proteomes" id="UP000216409">
    <property type="component" value="Unassembled WGS sequence"/>
</dbReference>
<dbReference type="AlphaFoldDB" id="A0A256KZK6"/>
<keyword evidence="14" id="KW-1185">Reference proteome</keyword>
<evidence type="ECO:0000256" key="3">
    <source>
        <dbReference type="ARBA" id="ARBA00022475"/>
    </source>
</evidence>
<proteinExistence type="inferred from homology"/>
<dbReference type="Proteomes" id="UP000293073">
    <property type="component" value="Chromosome"/>
</dbReference>
<dbReference type="RefSeq" id="WP_094519275.1">
    <property type="nucleotide sequence ID" value="NZ_CP034940.1"/>
</dbReference>
<dbReference type="Pfam" id="PF00528">
    <property type="entry name" value="BPD_transp_1"/>
    <property type="match status" value="1"/>
</dbReference>
<evidence type="ECO:0000256" key="1">
    <source>
        <dbReference type="ARBA" id="ARBA00004651"/>
    </source>
</evidence>
<feature type="transmembrane region" description="Helical" evidence="7">
    <location>
        <begin position="213"/>
        <end position="238"/>
    </location>
</feature>
<feature type="transmembrane region" description="Helical" evidence="7">
    <location>
        <begin position="38"/>
        <end position="59"/>
    </location>
</feature>
<keyword evidence="2 7" id="KW-0813">Transport</keyword>
<dbReference type="GO" id="GO:0055085">
    <property type="term" value="P:transmembrane transport"/>
    <property type="evidence" value="ECO:0007669"/>
    <property type="project" value="InterPro"/>
</dbReference>
<gene>
    <name evidence="10" type="ORF">DJ83_10490</name>
    <name evidence="11" type="ORF">EO776_14035</name>
    <name evidence="9" type="ORF">PM085_13430</name>
</gene>
<dbReference type="EMBL" id="NHOW01000123">
    <property type="protein sequence ID" value="OYR60121.1"/>
    <property type="molecule type" value="Genomic_DNA"/>
</dbReference>
<dbReference type="CDD" id="cd06261">
    <property type="entry name" value="TM_PBP2"/>
    <property type="match status" value="1"/>
</dbReference>
<evidence type="ECO:0000256" key="4">
    <source>
        <dbReference type="ARBA" id="ARBA00022692"/>
    </source>
</evidence>
<feature type="transmembrane region" description="Helical" evidence="7">
    <location>
        <begin position="270"/>
        <end position="292"/>
    </location>
</feature>
<dbReference type="Gene3D" id="1.10.3720.10">
    <property type="entry name" value="MetI-like"/>
    <property type="match status" value="1"/>
</dbReference>
<evidence type="ECO:0000313" key="12">
    <source>
        <dbReference type="Proteomes" id="UP000216409"/>
    </source>
</evidence>
<dbReference type="PANTHER" id="PTHR32243">
    <property type="entry name" value="MALTOSE TRANSPORT SYSTEM PERMEASE-RELATED"/>
    <property type="match status" value="1"/>
</dbReference>
<keyword evidence="5 7" id="KW-1133">Transmembrane helix</keyword>
<feature type="transmembrane region" description="Helical" evidence="7">
    <location>
        <begin position="105"/>
        <end position="127"/>
    </location>
</feature>
<feature type="transmembrane region" description="Helical" evidence="7">
    <location>
        <begin position="139"/>
        <end position="160"/>
    </location>
</feature>
<reference evidence="13" key="4">
    <citation type="submission" date="2019-01" db="EMBL/GenBank/DDBJ databases">
        <title>Complete genome of Halorubrum ezzemoulense strain FB21.</title>
        <authorList>
            <person name="Feng Y."/>
            <person name="Louyakis A.S."/>
            <person name="Papke R.T."/>
            <person name="Gogarten J.P."/>
        </authorList>
    </citation>
    <scope>NUCLEOTIDE SEQUENCE [LARGE SCALE GENOMIC DNA]</scope>
    <source>
        <strain evidence="13">Fb21</strain>
    </source>
</reference>
<reference evidence="10" key="2">
    <citation type="submission" date="2017-05" db="EMBL/GenBank/DDBJ databases">
        <authorList>
            <person name="Song R."/>
            <person name="Chenine A.L."/>
            <person name="Ruprecht R.M."/>
        </authorList>
    </citation>
    <scope>NUCLEOTIDE SEQUENCE</scope>
    <source>
        <strain evidence="10">LD3</strain>
    </source>
</reference>
<evidence type="ECO:0000313" key="14">
    <source>
        <dbReference type="Proteomes" id="UP001210528"/>
    </source>
</evidence>
<evidence type="ECO:0000256" key="6">
    <source>
        <dbReference type="ARBA" id="ARBA00023136"/>
    </source>
</evidence>
<dbReference type="PANTHER" id="PTHR32243:SF18">
    <property type="entry name" value="INNER MEMBRANE ABC TRANSPORTER PERMEASE PROTEIN YCJP"/>
    <property type="match status" value="1"/>
</dbReference>
<evidence type="ECO:0000313" key="10">
    <source>
        <dbReference type="EMBL" id="OYR60121.1"/>
    </source>
</evidence>
<dbReference type="InterPro" id="IPR050901">
    <property type="entry name" value="BP-dep_ABC_trans_perm"/>
</dbReference>
<reference evidence="10 12" key="1">
    <citation type="journal article" date="2014" name="Front. Microbiol.">
        <title>Population and genomic analysis of the genus Halorubrum.</title>
        <authorList>
            <person name="Fullmer M.S."/>
            <person name="Soucy S.M."/>
            <person name="Swithers K.S."/>
            <person name="Makkay A.M."/>
            <person name="Wheeler R."/>
            <person name="Ventosa A."/>
            <person name="Gogarten J.P."/>
            <person name="Papke R.T."/>
        </authorList>
    </citation>
    <scope>NUCLEOTIDE SEQUENCE [LARGE SCALE GENOMIC DNA]</scope>
    <source>
        <strain evidence="10 12">LD3</strain>
    </source>
</reference>
<reference evidence="9 14" key="5">
    <citation type="submission" date="2023-01" db="EMBL/GenBank/DDBJ databases">
        <title>Halorubrum ezzemoulense from Santa Pola, Spain.</title>
        <authorList>
            <person name="Feng Y."/>
            <person name="Louyakis A.S."/>
            <person name="Gogarten J.P."/>
        </authorList>
    </citation>
    <scope>NUCLEOTIDE SEQUENCE [LARGE SCALE GENOMIC DNA]</scope>
    <source>
        <strain evidence="9 14">AMM015</strain>
    </source>
</reference>
<reference evidence="11" key="3">
    <citation type="journal article" date="2019" name="Microbiol. Resour. Announc.">
        <title>Complete Genome Sequence of Halorubrum ezzemoulense Strain Fb21.</title>
        <authorList>
            <person name="Feng Y."/>
            <person name="Louyakis A.S."/>
            <person name="Makkay A.M."/>
            <person name="Guerrero R.O."/>
            <person name="Papke R.T."/>
            <person name="Gogarten J.P."/>
        </authorList>
    </citation>
    <scope>NUCLEOTIDE SEQUENCE</scope>
    <source>
        <strain evidence="11">Fb21</strain>
    </source>
</reference>
<feature type="domain" description="ABC transmembrane type-1" evidence="8">
    <location>
        <begin position="101"/>
        <end position="292"/>
    </location>
</feature>
<dbReference type="InterPro" id="IPR035906">
    <property type="entry name" value="MetI-like_sf"/>
</dbReference>
<evidence type="ECO:0000256" key="2">
    <source>
        <dbReference type="ARBA" id="ARBA00022448"/>
    </source>
</evidence>
<keyword evidence="4 7" id="KW-0812">Transmembrane</keyword>
<comment type="subcellular location">
    <subcellularLocation>
        <location evidence="1 7">Cell membrane</location>
        <topology evidence="1 7">Multi-pass membrane protein</topology>
    </subcellularLocation>
</comment>
<protein>
    <submittedName>
        <fullName evidence="9 10">ABC transporter permease</fullName>
    </submittedName>
</protein>
<evidence type="ECO:0000256" key="7">
    <source>
        <dbReference type="RuleBase" id="RU363032"/>
    </source>
</evidence>
<dbReference type="Proteomes" id="UP001210528">
    <property type="component" value="Unassembled WGS sequence"/>
</dbReference>